<dbReference type="RefSeq" id="WP_182415527.1">
    <property type="nucleotide sequence ID" value="NZ_CP055153.1"/>
</dbReference>
<reference evidence="1 2" key="1">
    <citation type="submission" date="2020-08" db="EMBL/GenBank/DDBJ databases">
        <title>Adhaeribacter dokdonensis sp. nov., isolated from the rhizosphere of Elymus tsukushiensis, a plant native to the Dokdo Islands, Republic of Korea.</title>
        <authorList>
            <person name="Ghim S.Y."/>
        </authorList>
    </citation>
    <scope>NUCLEOTIDE SEQUENCE [LARGE SCALE GENOMIC DNA]</scope>
    <source>
        <strain evidence="1 2">KUDC8001</strain>
    </source>
</reference>
<evidence type="ECO:0000313" key="2">
    <source>
        <dbReference type="Proteomes" id="UP000514509"/>
    </source>
</evidence>
<name>A0A7L7L7J6_9BACT</name>
<dbReference type="AlphaFoldDB" id="A0A7L7L7J6"/>
<accession>A0A7L7L7J6</accession>
<protein>
    <submittedName>
        <fullName evidence="1">Uncharacterized protein</fullName>
    </submittedName>
</protein>
<organism evidence="1 2">
    <name type="scientific">Adhaeribacter radiodurans</name>
    <dbReference type="NCBI Taxonomy" id="2745197"/>
    <lineage>
        <taxon>Bacteria</taxon>
        <taxon>Pseudomonadati</taxon>
        <taxon>Bacteroidota</taxon>
        <taxon>Cytophagia</taxon>
        <taxon>Cytophagales</taxon>
        <taxon>Hymenobacteraceae</taxon>
        <taxon>Adhaeribacter</taxon>
    </lineage>
</organism>
<dbReference type="KEGG" id="add:HUW48_09975"/>
<evidence type="ECO:0000313" key="1">
    <source>
        <dbReference type="EMBL" id="QMU28339.1"/>
    </source>
</evidence>
<dbReference type="Proteomes" id="UP000514509">
    <property type="component" value="Chromosome"/>
</dbReference>
<proteinExistence type="predicted"/>
<keyword evidence="2" id="KW-1185">Reference proteome</keyword>
<sequence length="121" mass="13527">MTKATILFKSPNVSVLRPPENKDGTFTINPAKLVIGKKSVLLEQDAAELLVNYLQVISAYFYSFQNSKNIIAGLFEQIGVILTEISLKPGHSVITNGQISLLIQQLGCLDEWRKQYPYTLK</sequence>
<gene>
    <name evidence="1" type="ORF">HUW48_09975</name>
</gene>
<dbReference type="EMBL" id="CP055153">
    <property type="protein sequence ID" value="QMU28339.1"/>
    <property type="molecule type" value="Genomic_DNA"/>
</dbReference>